<reference evidence="1 2" key="1">
    <citation type="journal article" date="2005" name="DNA Res.">
        <title>Complete genome sequence of the facultative anaerobic magnetotactic bacterium Magnetospirillum sp. strain AMB-1.</title>
        <authorList>
            <person name="Matsunaga T."/>
            <person name="Okamura Y."/>
            <person name="Fukuda Y."/>
            <person name="Wahyudi A.T."/>
            <person name="Murase Y."/>
            <person name="Takeyama H."/>
        </authorList>
    </citation>
    <scope>NUCLEOTIDE SEQUENCE [LARGE SCALE GENOMIC DNA]</scope>
    <source>
        <strain evidence="2">ATCC 700264 / AMB-1</strain>
    </source>
</reference>
<dbReference type="EMBL" id="AP007255">
    <property type="protein sequence ID" value="BAE50078.1"/>
    <property type="molecule type" value="Genomic_DNA"/>
</dbReference>
<dbReference type="InterPro" id="IPR012349">
    <property type="entry name" value="Split_barrel_FMN-bd"/>
</dbReference>
<dbReference type="PANTHER" id="PTHR42815">
    <property type="entry name" value="FAD-BINDING, PUTATIVE (AFU_ORTHOLOGUE AFUA_6G07600)-RELATED"/>
    <property type="match status" value="1"/>
</dbReference>
<gene>
    <name evidence="1" type="ordered locus">amb1274</name>
</gene>
<dbReference type="PANTHER" id="PTHR42815:SF2">
    <property type="entry name" value="FAD-BINDING, PUTATIVE (AFU_ORTHOLOGUE AFUA_6G07600)-RELATED"/>
    <property type="match status" value="1"/>
</dbReference>
<dbReference type="AlphaFoldDB" id="Q2W7U7"/>
<dbReference type="Gene3D" id="2.30.110.10">
    <property type="entry name" value="Electron Transport, Fmn-binding Protein, Chain A"/>
    <property type="match status" value="1"/>
</dbReference>
<protein>
    <submittedName>
        <fullName evidence="1">Uncharacterized protein</fullName>
    </submittedName>
</protein>
<proteinExistence type="predicted"/>
<keyword evidence="2" id="KW-1185">Reference proteome</keyword>
<evidence type="ECO:0000313" key="2">
    <source>
        <dbReference type="Proteomes" id="UP000007058"/>
    </source>
</evidence>
<dbReference type="HOGENOM" id="CLU_149163_0_0_5"/>
<accession>Q2W7U7</accession>
<dbReference type="Proteomes" id="UP000007058">
    <property type="component" value="Chromosome"/>
</dbReference>
<dbReference type="KEGG" id="mag:amb1274"/>
<name>Q2W7U7_PARM1</name>
<dbReference type="STRING" id="342108.amb1274"/>
<organism evidence="1 2">
    <name type="scientific">Paramagnetospirillum magneticum (strain ATCC 700264 / AMB-1)</name>
    <name type="common">Magnetospirillum magneticum</name>
    <dbReference type="NCBI Taxonomy" id="342108"/>
    <lineage>
        <taxon>Bacteria</taxon>
        <taxon>Pseudomonadati</taxon>
        <taxon>Pseudomonadota</taxon>
        <taxon>Alphaproteobacteria</taxon>
        <taxon>Rhodospirillales</taxon>
        <taxon>Magnetospirillaceae</taxon>
        <taxon>Paramagnetospirillum</taxon>
    </lineage>
</organism>
<evidence type="ECO:0000313" key="1">
    <source>
        <dbReference type="EMBL" id="BAE50078.1"/>
    </source>
</evidence>
<sequence>MSHRGGRPGFVRVEGNRLTIPDFSGNRYFNTLGNFVRLPRAALLFIDFAGGDLLHLDGTVTIDWQPPPGYAGAQRLWSVDVRSGWRCRGAFGLRGTVGEMSPATLGTGCWP</sequence>